<comment type="similarity">
    <text evidence="5">Belongs to the copper transporter (Ctr) (TC 1.A.56) family. SLC31A subfamily.</text>
</comment>
<dbReference type="GO" id="GO:0005886">
    <property type="term" value="C:plasma membrane"/>
    <property type="evidence" value="ECO:0007669"/>
    <property type="project" value="TreeGrafter"/>
</dbReference>
<proteinExistence type="inferred from homology"/>
<comment type="subcellular location">
    <subcellularLocation>
        <location evidence="1 5">Membrane</location>
        <topology evidence="1 5">Multi-pass membrane protein</topology>
    </subcellularLocation>
</comment>
<keyword evidence="4 5" id="KW-0472">Membrane</keyword>
<evidence type="ECO:0000256" key="3">
    <source>
        <dbReference type="ARBA" id="ARBA00022989"/>
    </source>
</evidence>
<name>K5WRA5_PHACS</name>
<evidence type="ECO:0000313" key="7">
    <source>
        <dbReference type="EMBL" id="EKM52897.1"/>
    </source>
</evidence>
<dbReference type="GeneID" id="18918029"/>
<dbReference type="HOGENOM" id="CLU_090404_0_1_1"/>
<evidence type="ECO:0000313" key="8">
    <source>
        <dbReference type="Proteomes" id="UP000008370"/>
    </source>
</evidence>
<evidence type="ECO:0000256" key="6">
    <source>
        <dbReference type="SAM" id="SignalP"/>
    </source>
</evidence>
<keyword evidence="5" id="KW-0813">Transport</keyword>
<evidence type="ECO:0000256" key="2">
    <source>
        <dbReference type="ARBA" id="ARBA00022692"/>
    </source>
</evidence>
<evidence type="ECO:0000256" key="4">
    <source>
        <dbReference type="ARBA" id="ARBA00023136"/>
    </source>
</evidence>
<dbReference type="Pfam" id="PF04145">
    <property type="entry name" value="Ctr"/>
    <property type="match status" value="1"/>
</dbReference>
<keyword evidence="8" id="KW-1185">Reference proteome</keyword>
<keyword evidence="5" id="KW-0187">Copper transport</keyword>
<dbReference type="PANTHER" id="PTHR12483:SF27">
    <property type="entry name" value="COPPER TRANSPORT PROTEIN CTR1"/>
    <property type="match status" value="1"/>
</dbReference>
<evidence type="ECO:0000256" key="1">
    <source>
        <dbReference type="ARBA" id="ARBA00004141"/>
    </source>
</evidence>
<keyword evidence="5" id="KW-0186">Copper</keyword>
<dbReference type="InterPro" id="IPR007274">
    <property type="entry name" value="Cop_transporter"/>
</dbReference>
<keyword evidence="6" id="KW-0732">Signal</keyword>
<gene>
    <name evidence="7" type="ORF">PHACADRAFT_261579</name>
</gene>
<sequence length="208" mass="22478">MLPISIQSTCVPLVLAALVTAHDNGMDMTMDDGMVLAQGQMLPYLHFTPGDMLWFMGWVPQSTGAMIGTCIGLFLLAVVERWIATCRAVMQAHWSKRAAITQADRMNVRGLPVSASPREDLKSPKPVGVSAALRDATTFRKAPPFIFYHDLVRGIAFAGHSALQFAFMLVVMTFQVGFILSLVVGLGVGETLFGRFASQAAAHAAHSQ</sequence>
<keyword evidence="2 5" id="KW-0812">Transmembrane</keyword>
<feature type="transmembrane region" description="Helical" evidence="5">
    <location>
        <begin position="63"/>
        <end position="83"/>
    </location>
</feature>
<dbReference type="KEGG" id="pco:PHACADRAFT_261579"/>
<keyword evidence="5" id="KW-0406">Ion transport</keyword>
<feature type="transmembrane region" description="Helical" evidence="5">
    <location>
        <begin position="165"/>
        <end position="188"/>
    </location>
</feature>
<accession>K5WRA5</accession>
<reference evidence="7 8" key="1">
    <citation type="journal article" date="2012" name="BMC Genomics">
        <title>Comparative genomics of the white-rot fungi, Phanerochaete carnosa and P. chrysosporium, to elucidate the genetic basis of the distinct wood types they colonize.</title>
        <authorList>
            <person name="Suzuki H."/>
            <person name="MacDonald J."/>
            <person name="Syed K."/>
            <person name="Salamov A."/>
            <person name="Hori C."/>
            <person name="Aerts A."/>
            <person name="Henrissat B."/>
            <person name="Wiebenga A."/>
            <person name="vanKuyk P.A."/>
            <person name="Barry K."/>
            <person name="Lindquist E."/>
            <person name="LaButti K."/>
            <person name="Lapidus A."/>
            <person name="Lucas S."/>
            <person name="Coutinho P."/>
            <person name="Gong Y."/>
            <person name="Samejima M."/>
            <person name="Mahadevan R."/>
            <person name="Abou-Zaid M."/>
            <person name="de Vries R.P."/>
            <person name="Igarashi K."/>
            <person name="Yadav J.S."/>
            <person name="Grigoriev I.V."/>
            <person name="Master E.R."/>
        </authorList>
    </citation>
    <scope>NUCLEOTIDE SEQUENCE [LARGE SCALE GENOMIC DNA]</scope>
    <source>
        <strain evidence="7 8">HHB-10118-sp</strain>
    </source>
</reference>
<dbReference type="GO" id="GO:0005375">
    <property type="term" value="F:copper ion transmembrane transporter activity"/>
    <property type="evidence" value="ECO:0007669"/>
    <property type="project" value="UniProtKB-UniRule"/>
</dbReference>
<dbReference type="OrthoDB" id="73901at2759"/>
<dbReference type="PANTHER" id="PTHR12483">
    <property type="entry name" value="SOLUTE CARRIER FAMILY 31 COPPER TRANSPORTERS"/>
    <property type="match status" value="1"/>
</dbReference>
<dbReference type="EMBL" id="JH930475">
    <property type="protein sequence ID" value="EKM52897.1"/>
    <property type="molecule type" value="Genomic_DNA"/>
</dbReference>
<dbReference type="InParanoid" id="K5WRA5"/>
<feature type="signal peptide" evidence="6">
    <location>
        <begin position="1"/>
        <end position="16"/>
    </location>
</feature>
<protein>
    <recommendedName>
        <fullName evidence="5">Copper transport protein</fullName>
    </recommendedName>
</protein>
<keyword evidence="3 5" id="KW-1133">Transmembrane helix</keyword>
<dbReference type="AlphaFoldDB" id="K5WRA5"/>
<dbReference type="RefSeq" id="XP_007399226.1">
    <property type="nucleotide sequence ID" value="XM_007399164.1"/>
</dbReference>
<dbReference type="Proteomes" id="UP000008370">
    <property type="component" value="Unassembled WGS sequence"/>
</dbReference>
<organism evidence="7 8">
    <name type="scientific">Phanerochaete carnosa (strain HHB-10118-sp)</name>
    <name type="common">White-rot fungus</name>
    <name type="synonym">Peniophora carnosa</name>
    <dbReference type="NCBI Taxonomy" id="650164"/>
    <lineage>
        <taxon>Eukaryota</taxon>
        <taxon>Fungi</taxon>
        <taxon>Dikarya</taxon>
        <taxon>Basidiomycota</taxon>
        <taxon>Agaricomycotina</taxon>
        <taxon>Agaricomycetes</taxon>
        <taxon>Polyporales</taxon>
        <taxon>Phanerochaetaceae</taxon>
        <taxon>Phanerochaete</taxon>
    </lineage>
</organism>
<evidence type="ECO:0000256" key="5">
    <source>
        <dbReference type="RuleBase" id="RU367022"/>
    </source>
</evidence>
<dbReference type="STRING" id="650164.K5WRA5"/>
<feature type="chain" id="PRO_5003885876" description="Copper transport protein" evidence="6">
    <location>
        <begin position="17"/>
        <end position="208"/>
    </location>
</feature>